<name>A0A4R7B3X7_9NEIS</name>
<accession>A0A4R7B3X7</accession>
<gene>
    <name evidence="1" type="ORF">DFP86_110158</name>
</gene>
<dbReference type="Proteomes" id="UP000295611">
    <property type="component" value="Unassembled WGS sequence"/>
</dbReference>
<reference evidence="1 2" key="1">
    <citation type="submission" date="2019-03" db="EMBL/GenBank/DDBJ databases">
        <title>Genomic Encyclopedia of Type Strains, Phase III (KMG-III): the genomes of soil and plant-associated and newly described type strains.</title>
        <authorList>
            <person name="Whitman W."/>
        </authorList>
    </citation>
    <scope>NUCLEOTIDE SEQUENCE [LARGE SCALE GENOMIC DNA]</scope>
    <source>
        <strain evidence="1 2">CECT 8976</strain>
    </source>
</reference>
<dbReference type="RefSeq" id="WP_133682019.1">
    <property type="nucleotide sequence ID" value="NZ_SNZP01000010.1"/>
</dbReference>
<dbReference type="OrthoDB" id="9804196at2"/>
<proteinExistence type="predicted"/>
<dbReference type="SUPFAM" id="SSF53756">
    <property type="entry name" value="UDP-Glycosyltransferase/glycogen phosphorylase"/>
    <property type="match status" value="1"/>
</dbReference>
<protein>
    <submittedName>
        <fullName evidence="1">Glycosyl transferase family 1</fullName>
    </submittedName>
</protein>
<dbReference type="Pfam" id="PF13692">
    <property type="entry name" value="Glyco_trans_1_4"/>
    <property type="match status" value="1"/>
</dbReference>
<dbReference type="EMBL" id="SNZP01000010">
    <property type="protein sequence ID" value="TDR76730.1"/>
    <property type="molecule type" value="Genomic_DNA"/>
</dbReference>
<organism evidence="1 2">
    <name type="scientific">Paludibacterium purpuratum</name>
    <dbReference type="NCBI Taxonomy" id="1144873"/>
    <lineage>
        <taxon>Bacteria</taxon>
        <taxon>Pseudomonadati</taxon>
        <taxon>Pseudomonadota</taxon>
        <taxon>Betaproteobacteria</taxon>
        <taxon>Neisseriales</taxon>
        <taxon>Chromobacteriaceae</taxon>
        <taxon>Paludibacterium</taxon>
    </lineage>
</organism>
<dbReference type="AlphaFoldDB" id="A0A4R7B3X7"/>
<dbReference type="GO" id="GO:0016740">
    <property type="term" value="F:transferase activity"/>
    <property type="evidence" value="ECO:0007669"/>
    <property type="project" value="UniProtKB-KW"/>
</dbReference>
<sequence length="389" mass="43425">MHLLVIAMGRLISNGSAGNAVMCGLVQAALERGWSVSYLALCPEGEEPDWEQSFDFGASEYRLRRQELNFHAKPCNRYRRFLGGFNLAAVSEMDNLSQCSSYSDVYDAAIAFDSLPISLIHQISATKKIVILGDPAGKRLWHSTPWRKPLNKLKAGLLGITEILYFRGLSVNEQVAMFGSGHAKMWSRHLTRRVLDLRPFLPVTEFYDKVQDNEKPIIYFGGTLAGTASKQSITIIFDGIIPALREKFGKNNVELRLIGKCPESFLLKARQYREISVLGRVDSFEEELQKGDIFILPMNYPVGVRTRVCAALGAGNICIVHPSVFYNMPELRACPAVWQADSAADYASLIARMPSRENLVALRKKARAFFEEHYSAINASASLLNLLAK</sequence>
<evidence type="ECO:0000313" key="2">
    <source>
        <dbReference type="Proteomes" id="UP000295611"/>
    </source>
</evidence>
<keyword evidence="1" id="KW-0808">Transferase</keyword>
<keyword evidence="2" id="KW-1185">Reference proteome</keyword>
<comment type="caution">
    <text evidence="1">The sequence shown here is derived from an EMBL/GenBank/DDBJ whole genome shotgun (WGS) entry which is preliminary data.</text>
</comment>
<evidence type="ECO:0000313" key="1">
    <source>
        <dbReference type="EMBL" id="TDR76730.1"/>
    </source>
</evidence>